<dbReference type="Proteomes" id="UP001357485">
    <property type="component" value="Unassembled WGS sequence"/>
</dbReference>
<dbReference type="EMBL" id="JAVRRA010010973">
    <property type="protein sequence ID" value="KAK5240870.1"/>
    <property type="molecule type" value="Genomic_DNA"/>
</dbReference>
<gene>
    <name evidence="2" type="ORF">LTR16_010059</name>
</gene>
<sequence length="172" mass="19926">MPNSLKEMLQDKRSKFPGRERNHDSWADPAYSRIDLEIKRVQKWETELARSSNLGGYSLKQPRFINYNFPASNHEAENGQESRSTKWNDCDSQAFTLDHPPPDDDIEYDLEDYGARQPKKKRQTGRATWNISLVDPTLQKKTGTHDRTSMSNVVETVRTPWSVQFIPTWPSG</sequence>
<evidence type="ECO:0000256" key="1">
    <source>
        <dbReference type="SAM" id="MobiDB-lite"/>
    </source>
</evidence>
<feature type="compositionally biased region" description="Basic and acidic residues" evidence="1">
    <location>
        <begin position="8"/>
        <end position="26"/>
    </location>
</feature>
<feature type="region of interest" description="Disordered" evidence="1">
    <location>
        <begin position="1"/>
        <end position="29"/>
    </location>
</feature>
<proteinExistence type="predicted"/>
<name>A0ABR0LT97_9PEZI</name>
<protein>
    <submittedName>
        <fullName evidence="2">Uncharacterized protein</fullName>
    </submittedName>
</protein>
<comment type="caution">
    <text evidence="2">The sequence shown here is derived from an EMBL/GenBank/DDBJ whole genome shotgun (WGS) entry which is preliminary data.</text>
</comment>
<evidence type="ECO:0000313" key="2">
    <source>
        <dbReference type="EMBL" id="KAK5240870.1"/>
    </source>
</evidence>
<keyword evidence="3" id="KW-1185">Reference proteome</keyword>
<feature type="region of interest" description="Disordered" evidence="1">
    <location>
        <begin position="70"/>
        <end position="105"/>
    </location>
</feature>
<evidence type="ECO:0000313" key="3">
    <source>
        <dbReference type="Proteomes" id="UP001357485"/>
    </source>
</evidence>
<accession>A0ABR0LT97</accession>
<organism evidence="2 3">
    <name type="scientific">Cryomyces antarcticus</name>
    <dbReference type="NCBI Taxonomy" id="329879"/>
    <lineage>
        <taxon>Eukaryota</taxon>
        <taxon>Fungi</taxon>
        <taxon>Dikarya</taxon>
        <taxon>Ascomycota</taxon>
        <taxon>Pezizomycotina</taxon>
        <taxon>Dothideomycetes</taxon>
        <taxon>Dothideomycetes incertae sedis</taxon>
        <taxon>Cryomyces</taxon>
    </lineage>
</organism>
<feature type="non-terminal residue" evidence="2">
    <location>
        <position position="172"/>
    </location>
</feature>
<reference evidence="2 3" key="1">
    <citation type="submission" date="2023-08" db="EMBL/GenBank/DDBJ databases">
        <title>Black Yeasts Isolated from many extreme environments.</title>
        <authorList>
            <person name="Coleine C."/>
            <person name="Stajich J.E."/>
            <person name="Selbmann L."/>
        </authorList>
    </citation>
    <scope>NUCLEOTIDE SEQUENCE [LARGE SCALE GENOMIC DNA]</scope>
    <source>
        <strain evidence="2 3">CCFEE 536</strain>
    </source>
</reference>